<accession>A0A934PQG8</accession>
<evidence type="ECO:0008006" key="3">
    <source>
        <dbReference type="Google" id="ProtNLM"/>
    </source>
</evidence>
<dbReference type="RefSeq" id="WP_200065321.1">
    <property type="nucleotide sequence ID" value="NZ_JAEHFW010000001.1"/>
</dbReference>
<proteinExistence type="predicted"/>
<reference evidence="1" key="1">
    <citation type="submission" date="2020-12" db="EMBL/GenBank/DDBJ databases">
        <title>Bacterial novel species Mucilaginibacter sp. SD-g isolated from soil.</title>
        <authorList>
            <person name="Jung H.-Y."/>
        </authorList>
    </citation>
    <scope>NUCLEOTIDE SEQUENCE</scope>
    <source>
        <strain evidence="1">SD-g</strain>
    </source>
</reference>
<dbReference type="EMBL" id="JAEHFW010000001">
    <property type="protein sequence ID" value="MBK0378873.1"/>
    <property type="molecule type" value="Genomic_DNA"/>
</dbReference>
<name>A0A934PQG8_9SPHI</name>
<evidence type="ECO:0000313" key="2">
    <source>
        <dbReference type="Proteomes" id="UP000613193"/>
    </source>
</evidence>
<gene>
    <name evidence="1" type="ORF">I5M19_06120</name>
</gene>
<sequence length="165" mass="19174">MKLHVIYFIPLFLLMGCAINKDIIKKRDYVFKNDAQRKLILTFQNDSDCTLKDVYTANNTHKELVIHCKYKTLSNQSVVLLNNDRAYVDTSGAGYFYFPPLNRNDTTLAVKSKQTFIIGPNYPSDYGKHAKVPFVDRDTLINNRGKLHWIKKNKNNKVVGYYVFK</sequence>
<evidence type="ECO:0000313" key="1">
    <source>
        <dbReference type="EMBL" id="MBK0378873.1"/>
    </source>
</evidence>
<comment type="caution">
    <text evidence="1">The sequence shown here is derived from an EMBL/GenBank/DDBJ whole genome shotgun (WGS) entry which is preliminary data.</text>
</comment>
<keyword evidence="2" id="KW-1185">Reference proteome</keyword>
<protein>
    <recommendedName>
        <fullName evidence="3">Lipoprotein</fullName>
    </recommendedName>
</protein>
<dbReference type="PROSITE" id="PS51257">
    <property type="entry name" value="PROKAR_LIPOPROTEIN"/>
    <property type="match status" value="1"/>
</dbReference>
<organism evidence="1 2">
    <name type="scientific">Mucilaginibacter segetis</name>
    <dbReference type="NCBI Taxonomy" id="2793071"/>
    <lineage>
        <taxon>Bacteria</taxon>
        <taxon>Pseudomonadati</taxon>
        <taxon>Bacteroidota</taxon>
        <taxon>Sphingobacteriia</taxon>
        <taxon>Sphingobacteriales</taxon>
        <taxon>Sphingobacteriaceae</taxon>
        <taxon>Mucilaginibacter</taxon>
    </lineage>
</organism>
<dbReference type="Proteomes" id="UP000613193">
    <property type="component" value="Unassembled WGS sequence"/>
</dbReference>
<dbReference type="AlphaFoldDB" id="A0A934PQG8"/>